<proteinExistence type="predicted"/>
<evidence type="ECO:0000313" key="2">
    <source>
        <dbReference type="Proteomes" id="UP001066276"/>
    </source>
</evidence>
<accession>A0AAV7PZZ0</accession>
<evidence type="ECO:0000313" key="1">
    <source>
        <dbReference type="EMBL" id="KAJ1131300.1"/>
    </source>
</evidence>
<comment type="caution">
    <text evidence="1">The sequence shown here is derived from an EMBL/GenBank/DDBJ whole genome shotgun (WGS) entry which is preliminary data.</text>
</comment>
<keyword evidence="2" id="KW-1185">Reference proteome</keyword>
<dbReference type="AlphaFoldDB" id="A0AAV7PZZ0"/>
<organism evidence="1 2">
    <name type="scientific">Pleurodeles waltl</name>
    <name type="common">Iberian ribbed newt</name>
    <dbReference type="NCBI Taxonomy" id="8319"/>
    <lineage>
        <taxon>Eukaryota</taxon>
        <taxon>Metazoa</taxon>
        <taxon>Chordata</taxon>
        <taxon>Craniata</taxon>
        <taxon>Vertebrata</taxon>
        <taxon>Euteleostomi</taxon>
        <taxon>Amphibia</taxon>
        <taxon>Batrachia</taxon>
        <taxon>Caudata</taxon>
        <taxon>Salamandroidea</taxon>
        <taxon>Salamandridae</taxon>
        <taxon>Pleurodelinae</taxon>
        <taxon>Pleurodeles</taxon>
    </lineage>
</organism>
<protein>
    <submittedName>
        <fullName evidence="1">Uncharacterized protein</fullName>
    </submittedName>
</protein>
<dbReference type="Proteomes" id="UP001066276">
    <property type="component" value="Chromosome 7"/>
</dbReference>
<name>A0AAV7PZZ0_PLEWA</name>
<sequence length="160" mass="17264">MAFPYATAKRVTRRVKERLFSSQNNVVPHIYAQRVRGPAPRRAEGVVARRKAAAAVIRDGETQAEAEALPLQVSLCGRCRCNAASSQARSDPVPLGRQGARGRTLAAILMGLPEAEGASTGAVERGLIAIASVSHNPEQPSRIEARLTRLTFLNYIGHQK</sequence>
<dbReference type="EMBL" id="JANPWB010000011">
    <property type="protein sequence ID" value="KAJ1131300.1"/>
    <property type="molecule type" value="Genomic_DNA"/>
</dbReference>
<reference evidence="1" key="1">
    <citation type="journal article" date="2022" name="bioRxiv">
        <title>Sequencing and chromosome-scale assembly of the giantPleurodeles waltlgenome.</title>
        <authorList>
            <person name="Brown T."/>
            <person name="Elewa A."/>
            <person name="Iarovenko S."/>
            <person name="Subramanian E."/>
            <person name="Araus A.J."/>
            <person name="Petzold A."/>
            <person name="Susuki M."/>
            <person name="Suzuki K.-i.T."/>
            <person name="Hayashi T."/>
            <person name="Toyoda A."/>
            <person name="Oliveira C."/>
            <person name="Osipova E."/>
            <person name="Leigh N.D."/>
            <person name="Simon A."/>
            <person name="Yun M.H."/>
        </authorList>
    </citation>
    <scope>NUCLEOTIDE SEQUENCE</scope>
    <source>
        <strain evidence="1">20211129_DDA</strain>
        <tissue evidence="1">Liver</tissue>
    </source>
</reference>
<gene>
    <name evidence="1" type="ORF">NDU88_009638</name>
</gene>